<dbReference type="InterPro" id="IPR001650">
    <property type="entry name" value="Helicase_C-like"/>
</dbReference>
<dbReference type="GO" id="GO:0003723">
    <property type="term" value="F:RNA binding"/>
    <property type="evidence" value="ECO:0007669"/>
    <property type="project" value="TreeGrafter"/>
</dbReference>
<comment type="catalytic activity">
    <reaction evidence="8">
        <text>ATP + H2O = ADP + phosphate + H(+)</text>
        <dbReference type="Rhea" id="RHEA:13065"/>
        <dbReference type="ChEBI" id="CHEBI:15377"/>
        <dbReference type="ChEBI" id="CHEBI:15378"/>
        <dbReference type="ChEBI" id="CHEBI:30616"/>
        <dbReference type="ChEBI" id="CHEBI:43474"/>
        <dbReference type="ChEBI" id="CHEBI:456216"/>
        <dbReference type="EC" id="3.6.4.13"/>
    </reaction>
</comment>
<dbReference type="Pfam" id="PF21010">
    <property type="entry name" value="HA2_C"/>
    <property type="match status" value="1"/>
</dbReference>
<keyword evidence="5 11" id="KW-0347">Helicase</keyword>
<gene>
    <name evidence="11" type="ORF">MSAN_01057500</name>
</gene>
<keyword evidence="6" id="KW-0067">ATP-binding</keyword>
<dbReference type="InterPro" id="IPR048333">
    <property type="entry name" value="HA2_WH"/>
</dbReference>
<dbReference type="GO" id="GO:0005681">
    <property type="term" value="C:spliceosomal complex"/>
    <property type="evidence" value="ECO:0007669"/>
    <property type="project" value="TreeGrafter"/>
</dbReference>
<keyword evidence="7" id="KW-0508">mRNA splicing</keyword>
<dbReference type="InterPro" id="IPR007502">
    <property type="entry name" value="Helicase-assoc_dom"/>
</dbReference>
<dbReference type="EMBL" id="JACAZH010000007">
    <property type="protein sequence ID" value="KAF7363989.1"/>
    <property type="molecule type" value="Genomic_DNA"/>
</dbReference>
<dbReference type="EC" id="3.6.4.13" evidence="1"/>
<evidence type="ECO:0000256" key="1">
    <source>
        <dbReference type="ARBA" id="ARBA00012552"/>
    </source>
</evidence>
<evidence type="ECO:0000259" key="10">
    <source>
        <dbReference type="PROSITE" id="PS51194"/>
    </source>
</evidence>
<dbReference type="GO" id="GO:0016787">
    <property type="term" value="F:hydrolase activity"/>
    <property type="evidence" value="ECO:0007669"/>
    <property type="project" value="UniProtKB-KW"/>
</dbReference>
<organism evidence="11 12">
    <name type="scientific">Mycena sanguinolenta</name>
    <dbReference type="NCBI Taxonomy" id="230812"/>
    <lineage>
        <taxon>Eukaryota</taxon>
        <taxon>Fungi</taxon>
        <taxon>Dikarya</taxon>
        <taxon>Basidiomycota</taxon>
        <taxon>Agaricomycotina</taxon>
        <taxon>Agaricomycetes</taxon>
        <taxon>Agaricomycetidae</taxon>
        <taxon>Agaricales</taxon>
        <taxon>Marasmiineae</taxon>
        <taxon>Mycenaceae</taxon>
        <taxon>Mycena</taxon>
    </lineage>
</organism>
<evidence type="ECO:0000256" key="7">
    <source>
        <dbReference type="ARBA" id="ARBA00023187"/>
    </source>
</evidence>
<keyword evidence="4" id="KW-0378">Hydrolase</keyword>
<protein>
    <recommendedName>
        <fullName evidence="1">RNA helicase</fullName>
        <ecNumber evidence="1">3.6.4.13</ecNumber>
    </recommendedName>
</protein>
<feature type="domain" description="Helicase ATP-binding" evidence="9">
    <location>
        <begin position="48"/>
        <end position="197"/>
    </location>
</feature>
<dbReference type="Gene3D" id="1.20.120.1080">
    <property type="match status" value="1"/>
</dbReference>
<dbReference type="FunFam" id="3.40.50.300:FF:000007">
    <property type="entry name" value="Pre-mRNA-splicing factor ATP-dependent RNA helicase"/>
    <property type="match status" value="1"/>
</dbReference>
<dbReference type="InterPro" id="IPR011709">
    <property type="entry name" value="DEAD-box_helicase_OB_fold"/>
</dbReference>
<proteinExistence type="predicted"/>
<evidence type="ECO:0000256" key="3">
    <source>
        <dbReference type="ARBA" id="ARBA00022741"/>
    </source>
</evidence>
<evidence type="ECO:0000256" key="5">
    <source>
        <dbReference type="ARBA" id="ARBA00022806"/>
    </source>
</evidence>
<keyword evidence="12" id="KW-1185">Reference proteome</keyword>
<evidence type="ECO:0000313" key="11">
    <source>
        <dbReference type="EMBL" id="KAF7363989.1"/>
    </source>
</evidence>
<dbReference type="Pfam" id="PF00271">
    <property type="entry name" value="Helicase_C"/>
    <property type="match status" value="1"/>
</dbReference>
<dbReference type="PROSITE" id="PS51192">
    <property type="entry name" value="HELICASE_ATP_BIND_1"/>
    <property type="match status" value="1"/>
</dbReference>
<dbReference type="Pfam" id="PF04408">
    <property type="entry name" value="WHD_HA2"/>
    <property type="match status" value="1"/>
</dbReference>
<name>A0A8H6YRS8_9AGAR</name>
<feature type="domain" description="Helicase C-terminal" evidence="10">
    <location>
        <begin position="228"/>
        <end position="407"/>
    </location>
</feature>
<dbReference type="GO" id="GO:0008380">
    <property type="term" value="P:RNA splicing"/>
    <property type="evidence" value="ECO:0007669"/>
    <property type="project" value="UniProtKB-KW"/>
</dbReference>
<dbReference type="CDD" id="cd18791">
    <property type="entry name" value="SF2_C_RHA"/>
    <property type="match status" value="1"/>
</dbReference>
<comment type="caution">
    <text evidence="11">The sequence shown here is derived from an EMBL/GenBank/DDBJ whole genome shotgun (WGS) entry which is preliminary data.</text>
</comment>
<dbReference type="PROSITE" id="PS51194">
    <property type="entry name" value="HELICASE_CTER"/>
    <property type="match status" value="1"/>
</dbReference>
<evidence type="ECO:0000256" key="6">
    <source>
        <dbReference type="ARBA" id="ARBA00022840"/>
    </source>
</evidence>
<dbReference type="SMART" id="SM00487">
    <property type="entry name" value="DEXDc"/>
    <property type="match status" value="1"/>
</dbReference>
<keyword evidence="3" id="KW-0547">Nucleotide-binding</keyword>
<accession>A0A8H6YRS8</accession>
<dbReference type="PANTHER" id="PTHR18934">
    <property type="entry name" value="ATP-DEPENDENT RNA HELICASE"/>
    <property type="match status" value="1"/>
</dbReference>
<sequence length="672" mass="74856">MKSKGEKVKEALEHGRNTFTGKSYSSTYKTLLSHRKKLPVYEQMDEFCECFSNNQVMIVVGETGSGKTTQIPQFVAHLNSSQTEGKITVCTQPRRMSAITAATRVAKEMDVTLGAGVGYTIRFEDRTTPRTFLQYATDGALLRGDVHEQTLATDILMALLKGLVKKRRDLKVIVMSAATDSDKLQRYWNEGSAIKVLTFRVTCRTFPVKIVYTKEPEPDYIEAAIRTVLTIHYTEGPGDILVFLTGAEEIEEACIRLENDEYLKTSGIGPLVCIPLHASLSLQEQKKIYDPPPPPRFIGGPPGRKVILATNIAETSLTIDGIVYVVDPGFSKEAIYNPRIRVECLLVNPISKASARQRAGRAGRTKPGKCFRLFTEKDFQSELEEHTHPQILKSNLSSVVLTLVKLGIKDLVRFDYLDAPAPETLMRALELLTYLAALDDDGNLTSLGTIMAEFPLEPQLAKTLIVSPDFKCSNEILTLAAMLSAPVVWRQPRGQQKEADAAKALFSVPGSDHLTLINVYNEYKSNVHDKNWAHSHYLSLKALSQADKARDLLQDLMEQFDIELVSESDPQKLPGLVSQALVCGFFMQVAHSVKGSGTYLTIQDNQVVSPDPSCALGAKPAEWVIYNEFVLTTRPNIRTITEIRPEWLLNYASNYFDLKYFPDGPTNRALQN</sequence>
<dbReference type="AlphaFoldDB" id="A0A8H6YRS8"/>
<dbReference type="InterPro" id="IPR027417">
    <property type="entry name" value="P-loop_NTPase"/>
</dbReference>
<dbReference type="Proteomes" id="UP000623467">
    <property type="component" value="Unassembled WGS sequence"/>
</dbReference>
<evidence type="ECO:0000313" key="12">
    <source>
        <dbReference type="Proteomes" id="UP000623467"/>
    </source>
</evidence>
<dbReference type="PANTHER" id="PTHR18934:SF109">
    <property type="entry name" value="ATP-DEPENDENT RNA HELICASE DHX15 HOMOLOG"/>
    <property type="match status" value="1"/>
</dbReference>
<dbReference type="GO" id="GO:0005524">
    <property type="term" value="F:ATP binding"/>
    <property type="evidence" value="ECO:0007669"/>
    <property type="project" value="UniProtKB-KW"/>
</dbReference>
<dbReference type="GO" id="GO:0006397">
    <property type="term" value="P:mRNA processing"/>
    <property type="evidence" value="ECO:0007669"/>
    <property type="project" value="UniProtKB-KW"/>
</dbReference>
<evidence type="ECO:0000259" key="9">
    <source>
        <dbReference type="PROSITE" id="PS51192"/>
    </source>
</evidence>
<reference evidence="11" key="1">
    <citation type="submission" date="2020-05" db="EMBL/GenBank/DDBJ databases">
        <title>Mycena genomes resolve the evolution of fungal bioluminescence.</title>
        <authorList>
            <person name="Tsai I.J."/>
        </authorList>
    </citation>
    <scope>NUCLEOTIDE SEQUENCE</scope>
    <source>
        <strain evidence="11">160909Yilan</strain>
    </source>
</reference>
<dbReference type="SMART" id="SM00490">
    <property type="entry name" value="HELICc"/>
    <property type="match status" value="1"/>
</dbReference>
<evidence type="ECO:0000256" key="2">
    <source>
        <dbReference type="ARBA" id="ARBA00022664"/>
    </source>
</evidence>
<dbReference type="GO" id="GO:0003724">
    <property type="term" value="F:RNA helicase activity"/>
    <property type="evidence" value="ECO:0007669"/>
    <property type="project" value="UniProtKB-EC"/>
</dbReference>
<dbReference type="Gene3D" id="3.40.50.300">
    <property type="entry name" value="P-loop containing nucleotide triphosphate hydrolases"/>
    <property type="match status" value="2"/>
</dbReference>
<dbReference type="SUPFAM" id="SSF52540">
    <property type="entry name" value="P-loop containing nucleoside triphosphate hydrolases"/>
    <property type="match status" value="1"/>
</dbReference>
<dbReference type="InterPro" id="IPR014001">
    <property type="entry name" value="Helicase_ATP-bd"/>
</dbReference>
<evidence type="ECO:0000256" key="8">
    <source>
        <dbReference type="ARBA" id="ARBA00047984"/>
    </source>
</evidence>
<dbReference type="OrthoDB" id="10253254at2759"/>
<dbReference type="SMART" id="SM00847">
    <property type="entry name" value="HA2"/>
    <property type="match status" value="1"/>
</dbReference>
<evidence type="ECO:0000256" key="4">
    <source>
        <dbReference type="ARBA" id="ARBA00022801"/>
    </source>
</evidence>
<keyword evidence="2" id="KW-0507">mRNA processing</keyword>
<dbReference type="Pfam" id="PF07717">
    <property type="entry name" value="OB_NTP_bind"/>
    <property type="match status" value="1"/>
</dbReference>